<feature type="chain" id="PRO_5038025252" evidence="1">
    <location>
        <begin position="22"/>
        <end position="366"/>
    </location>
</feature>
<dbReference type="Proteomes" id="UP000611723">
    <property type="component" value="Unassembled WGS sequence"/>
</dbReference>
<protein>
    <submittedName>
        <fullName evidence="2">DUF4856 domain-containing protein</fullName>
    </submittedName>
</protein>
<dbReference type="AlphaFoldDB" id="A0A934WZY0"/>
<evidence type="ECO:0000256" key="1">
    <source>
        <dbReference type="SAM" id="SignalP"/>
    </source>
</evidence>
<gene>
    <name evidence="2" type="ORF">JKA74_12680</name>
</gene>
<organism evidence="2 3">
    <name type="scientific">Marivirga aurantiaca</name>
    <dbReference type="NCBI Taxonomy" id="2802615"/>
    <lineage>
        <taxon>Bacteria</taxon>
        <taxon>Pseudomonadati</taxon>
        <taxon>Bacteroidota</taxon>
        <taxon>Cytophagia</taxon>
        <taxon>Cytophagales</taxon>
        <taxon>Marivirgaceae</taxon>
        <taxon>Marivirga</taxon>
    </lineage>
</organism>
<evidence type="ECO:0000313" key="3">
    <source>
        <dbReference type="Proteomes" id="UP000611723"/>
    </source>
</evidence>
<comment type="caution">
    <text evidence="2">The sequence shown here is derived from an EMBL/GenBank/DDBJ whole genome shotgun (WGS) entry which is preliminary data.</text>
</comment>
<dbReference type="EMBL" id="JAEQBW010000005">
    <property type="protein sequence ID" value="MBK6265890.1"/>
    <property type="molecule type" value="Genomic_DNA"/>
</dbReference>
<feature type="signal peptide" evidence="1">
    <location>
        <begin position="1"/>
        <end position="21"/>
    </location>
</feature>
<proteinExistence type="predicted"/>
<reference evidence="2" key="1">
    <citation type="submission" date="2021-01" db="EMBL/GenBank/DDBJ databases">
        <title>Marivirga aurantiaca sp. nov., isolated from intertidal surface sediments.</title>
        <authorList>
            <person name="Zhang M."/>
        </authorList>
    </citation>
    <scope>NUCLEOTIDE SEQUENCE</scope>
    <source>
        <strain evidence="2">S37H4</strain>
    </source>
</reference>
<keyword evidence="1" id="KW-0732">Signal</keyword>
<name>A0A934WZY0_9BACT</name>
<sequence>MKKIKLLGLAFLATFAFTACDNDDTAENDDHNYEVPTTYNFENVSYTGQIQRLDMLTELTAYMKKANNGEVLEAQTMWDMYSNENNAFDNAELNEADSKELENKTVEADQQLFRNYMRDFAAATAEADGGEGSNGVAGIVTSTNDANKKYFFDANGFEHIQLIEKGLMGSCFYFQGVSVYLASSKMDVDNETVEAGKGTAMEHHWDEAFGYLGVPTDFPANTDGIRFWGKYTNGRDEVLNSNENIMNAFIKGRAAISNKDLDTRDEQIEIIRAEWEKVAAGTAVHYLSEANANFADDAIRNHTLSEAWAFIHAIKYNPSKKLTNTEVEAVLEELGDNFYEITQENINAAKATLVSAYGFEDVEDQL</sequence>
<keyword evidence="3" id="KW-1185">Reference proteome</keyword>
<dbReference type="InterPro" id="IPR032331">
    <property type="entry name" value="DUF4856"/>
</dbReference>
<evidence type="ECO:0000313" key="2">
    <source>
        <dbReference type="EMBL" id="MBK6265890.1"/>
    </source>
</evidence>
<accession>A0A934WZY0</accession>
<dbReference type="Pfam" id="PF16148">
    <property type="entry name" value="DUF4856"/>
    <property type="match status" value="1"/>
</dbReference>
<dbReference type="PROSITE" id="PS51257">
    <property type="entry name" value="PROKAR_LIPOPROTEIN"/>
    <property type="match status" value="1"/>
</dbReference>
<dbReference type="RefSeq" id="WP_201431565.1">
    <property type="nucleotide sequence ID" value="NZ_JAEQBW010000005.1"/>
</dbReference>